<evidence type="ECO:0000313" key="2">
    <source>
        <dbReference type="Proteomes" id="UP000326340"/>
    </source>
</evidence>
<evidence type="ECO:0000313" key="1">
    <source>
        <dbReference type="EMBL" id="TQN73089.1"/>
    </source>
</evidence>
<organism evidence="1 2">
    <name type="scientific">Colletotrichum shisoi</name>
    <dbReference type="NCBI Taxonomy" id="2078593"/>
    <lineage>
        <taxon>Eukaryota</taxon>
        <taxon>Fungi</taxon>
        <taxon>Dikarya</taxon>
        <taxon>Ascomycota</taxon>
        <taxon>Pezizomycotina</taxon>
        <taxon>Sordariomycetes</taxon>
        <taxon>Hypocreomycetidae</taxon>
        <taxon>Glomerellales</taxon>
        <taxon>Glomerellaceae</taxon>
        <taxon>Colletotrichum</taxon>
        <taxon>Colletotrichum destructivum species complex</taxon>
    </lineage>
</organism>
<comment type="caution">
    <text evidence="1">The sequence shown here is derived from an EMBL/GenBank/DDBJ whole genome shotgun (WGS) entry which is preliminary data.</text>
</comment>
<protein>
    <submittedName>
        <fullName evidence="1">Uncharacterized protein</fullName>
    </submittedName>
</protein>
<dbReference type="AlphaFoldDB" id="A0A5Q4C2I2"/>
<accession>A0A5Q4C2I2</accession>
<name>A0A5Q4C2I2_9PEZI</name>
<proteinExistence type="predicted"/>
<gene>
    <name evidence="1" type="ORF">CSHISOI_02397</name>
</gene>
<dbReference type="EMBL" id="PUHP01000122">
    <property type="protein sequence ID" value="TQN73089.1"/>
    <property type="molecule type" value="Genomic_DNA"/>
</dbReference>
<sequence length="112" mass="12266">MGQPGKTSRWGKLIHKPQLTRYASGRQRGKDYCDEGPEVYTCRRTWGSVLGGAGEHLPYLPRYLNLTGCNHCSPKKASVKAKSIVPSSKHLANLKPSSNDAVRCVVVASLSR</sequence>
<reference evidence="1 2" key="1">
    <citation type="journal article" date="2019" name="Sci. Rep.">
        <title>Colletotrichum shisoi sp. nov., an anthracnose pathogen of Perilla frutescens in Japan: molecular phylogenetic, morphological and genomic evidence.</title>
        <authorList>
            <person name="Gan P."/>
            <person name="Tsushima A."/>
            <person name="Hiroyama R."/>
            <person name="Narusaka M."/>
            <person name="Takano Y."/>
            <person name="Narusaka Y."/>
            <person name="Kawaradani M."/>
            <person name="Damm U."/>
            <person name="Shirasu K."/>
        </authorList>
    </citation>
    <scope>NUCLEOTIDE SEQUENCE [LARGE SCALE GENOMIC DNA]</scope>
    <source>
        <strain evidence="1 2">PG-2018a</strain>
    </source>
</reference>
<dbReference type="Proteomes" id="UP000326340">
    <property type="component" value="Unassembled WGS sequence"/>
</dbReference>
<keyword evidence="2" id="KW-1185">Reference proteome</keyword>